<geneLocation type="plasmid" evidence="2 3">
    <name>pUW774mp</name>
</geneLocation>
<gene>
    <name evidence="2" type="ORF">HF909_20275</name>
</gene>
<feature type="region of interest" description="Disordered" evidence="1">
    <location>
        <begin position="1"/>
        <end position="45"/>
    </location>
</feature>
<dbReference type="AlphaFoldDB" id="A0AA92K587"/>
<organism evidence="2 3">
    <name type="scientific">Ralstonia solanacearum</name>
    <name type="common">Pseudomonas solanacearum</name>
    <dbReference type="NCBI Taxonomy" id="305"/>
    <lineage>
        <taxon>Bacteria</taxon>
        <taxon>Pseudomonadati</taxon>
        <taxon>Pseudomonadota</taxon>
        <taxon>Betaproteobacteria</taxon>
        <taxon>Burkholderiales</taxon>
        <taxon>Burkholderiaceae</taxon>
        <taxon>Ralstonia</taxon>
        <taxon>Ralstonia solanacearum species complex</taxon>
    </lineage>
</organism>
<protein>
    <submittedName>
        <fullName evidence="2">Uncharacterized protein</fullName>
    </submittedName>
</protein>
<reference evidence="3" key="1">
    <citation type="submission" date="2020-04" db="EMBL/GenBank/DDBJ databases">
        <title>Ralstonia solanacearum UW576, UW763, UW773, and UW774.</title>
        <authorList>
            <person name="Steidl O."/>
            <person name="Truchon A."/>
            <person name="Allen C."/>
        </authorList>
    </citation>
    <scope>NUCLEOTIDE SEQUENCE [LARGE SCALE GENOMIC DNA]</scope>
    <source>
        <strain evidence="3">UW774</strain>
        <plasmid evidence="3">pUW774mp</plasmid>
    </source>
</reference>
<evidence type="ECO:0000313" key="3">
    <source>
        <dbReference type="Proteomes" id="UP000593970"/>
    </source>
</evidence>
<accession>A0AA92K587</accession>
<dbReference type="EMBL" id="CP051170">
    <property type="protein sequence ID" value="QOK98766.1"/>
    <property type="molecule type" value="Genomic_DNA"/>
</dbReference>
<evidence type="ECO:0000256" key="1">
    <source>
        <dbReference type="SAM" id="MobiDB-lite"/>
    </source>
</evidence>
<feature type="compositionally biased region" description="Polar residues" evidence="1">
    <location>
        <begin position="15"/>
        <end position="26"/>
    </location>
</feature>
<evidence type="ECO:0000313" key="2">
    <source>
        <dbReference type="EMBL" id="QOK98766.1"/>
    </source>
</evidence>
<keyword evidence="2" id="KW-0614">Plasmid</keyword>
<dbReference type="Proteomes" id="UP000593970">
    <property type="component" value="Plasmid pUW774mp"/>
</dbReference>
<proteinExistence type="predicted"/>
<sequence>METIGSHGDFPPNAGFSTGKSRNFNQKPPDRPPGAPCTHASHENY</sequence>
<name>A0AA92K587_RALSL</name>